<feature type="domain" description="DUF4906" evidence="1">
    <location>
        <begin position="291"/>
        <end position="364"/>
    </location>
</feature>
<protein>
    <recommendedName>
        <fullName evidence="1">DUF4906 domain-containing protein</fullName>
    </recommendedName>
</protein>
<proteinExistence type="predicted"/>
<keyword evidence="3" id="KW-1185">Reference proteome</keyword>
<dbReference type="HOGENOM" id="CLU_019127_1_0_10"/>
<dbReference type="InterPro" id="IPR032594">
    <property type="entry name" value="DUF4906"/>
</dbReference>
<name>A0A0F5IUC8_9BACT</name>
<dbReference type="Pfam" id="PF16249">
    <property type="entry name" value="DUF4906"/>
    <property type="match status" value="1"/>
</dbReference>
<sequence>MARIGRNIKTKGVIMALLTLVLMNIGCEDKIDNPAVNPSEGKKVEVALNIGFADEVDGATLSAGTKTTNNGAGNEQAPFDMQLVPASQTRAGITAVHPDKFYNLEIHQYNSAGGHLASSSNIASQAPGTTIASLTNSSDCQLLIIARSSVPAVASLANKSLSEVRKIIANATTIKAISATDGTNINNMPYLLFLPHVKIESGKLVSPEGTDVRLLLKRLAVGVTIDWTFSEEMKKGYTLSEVRLMQVPKDYRILPETENDPTFGEMYPTSISEFVDGFRLTGDKLTNANGSQTFWMPANVRGTRNDVTYPTYRNKNYAHSAATYVEFVVNSTTKNERLLYRAYLGGNTTNDFNLFENTNYHWTINLNTDHYTSDQRIQLQDLSPVISTNVQTTSNCFMMQPGTNICFNPFKHDAVKDGYRNDLSGWNSHLTDGTTLKDDKKITQVKIVWQTKDNGTTGELVMGYSIDENNHSNQVNLSDGGDLKKARIHVKVPVTSGGNAVIAAYHEDIIVWSWHLWITNYVPQGISPSVTYEQAQKSTLKGSVHQYNNDAFNKGAYSSKVIMDRNLGATAGDYPGTEVSSIDFFKRAGFQYFWGRKDPFFGIVDGTTNEIDIIYNGEGYSLSLPRTTCSNNLMVNGNMMQYTIQHPNEIIISTGSWYDNNPSGQKHVNLYDELKTLYDPCPAGWKIAPKDAFTGLNAENTFWHQKEVNVAGRLYNISGGTTEPNPITIHNSAWFPVAGNRAGNTGNLKSSSTGYIGTSTTGTNNYAYYYLRFYSGSFELVPGATMSDPAPFRCIQK</sequence>
<dbReference type="STRING" id="1203610.HMPREF1536_04213"/>
<dbReference type="AlphaFoldDB" id="A0A0F5IUC8"/>
<dbReference type="EMBL" id="AQHW01000025">
    <property type="protein sequence ID" value="KKB49149.1"/>
    <property type="molecule type" value="Genomic_DNA"/>
</dbReference>
<comment type="caution">
    <text evidence="2">The sequence shown here is derived from an EMBL/GenBank/DDBJ whole genome shotgun (WGS) entry which is preliminary data.</text>
</comment>
<organism evidence="2 3">
    <name type="scientific">Parabacteroides gordonii MS-1 = DSM 23371</name>
    <dbReference type="NCBI Taxonomy" id="1203610"/>
    <lineage>
        <taxon>Bacteria</taxon>
        <taxon>Pseudomonadati</taxon>
        <taxon>Bacteroidota</taxon>
        <taxon>Bacteroidia</taxon>
        <taxon>Bacteroidales</taxon>
        <taxon>Tannerellaceae</taxon>
        <taxon>Parabacteroides</taxon>
    </lineage>
</organism>
<reference evidence="2 3" key="1">
    <citation type="submission" date="2013-04" db="EMBL/GenBank/DDBJ databases">
        <title>The Genome Sequence of Parabacteroides gordonii DSM 23371.</title>
        <authorList>
            <consortium name="The Broad Institute Genomics Platform"/>
            <person name="Earl A."/>
            <person name="Ward D."/>
            <person name="Feldgarden M."/>
            <person name="Gevers D."/>
            <person name="Martens E."/>
            <person name="Sakamoto M."/>
            <person name="Benno Y."/>
            <person name="Suzuki N."/>
            <person name="Matsunaga N."/>
            <person name="Koshihara K."/>
            <person name="Seki M."/>
            <person name="Komiya H."/>
            <person name="Walker B."/>
            <person name="Young S."/>
            <person name="Zeng Q."/>
            <person name="Gargeya S."/>
            <person name="Fitzgerald M."/>
            <person name="Haas B."/>
            <person name="Abouelleil A."/>
            <person name="Allen A.W."/>
            <person name="Alvarado L."/>
            <person name="Arachchi H.M."/>
            <person name="Berlin A.M."/>
            <person name="Chapman S.B."/>
            <person name="Gainer-Dewar J."/>
            <person name="Goldberg J."/>
            <person name="Griggs A."/>
            <person name="Gujja S."/>
            <person name="Hansen M."/>
            <person name="Howarth C."/>
            <person name="Imamovic A."/>
            <person name="Ireland A."/>
            <person name="Larimer J."/>
            <person name="McCowan C."/>
            <person name="Murphy C."/>
            <person name="Pearson M."/>
            <person name="Poon T.W."/>
            <person name="Priest M."/>
            <person name="Roberts A."/>
            <person name="Saif S."/>
            <person name="Shea T."/>
            <person name="Sisk P."/>
            <person name="Sykes S."/>
            <person name="Wortman J."/>
            <person name="Nusbaum C."/>
            <person name="Birren B."/>
        </authorList>
    </citation>
    <scope>NUCLEOTIDE SEQUENCE [LARGE SCALE GENOMIC DNA]</scope>
    <source>
        <strain evidence="2 3">MS-1</strain>
    </source>
</reference>
<dbReference type="PATRIC" id="fig|1203610.3.peg.4287"/>
<gene>
    <name evidence="2" type="ORF">HMPREF1536_04213</name>
</gene>
<evidence type="ECO:0000313" key="2">
    <source>
        <dbReference type="EMBL" id="KKB49149.1"/>
    </source>
</evidence>
<evidence type="ECO:0000259" key="1">
    <source>
        <dbReference type="Pfam" id="PF16249"/>
    </source>
</evidence>
<dbReference type="Proteomes" id="UP000033035">
    <property type="component" value="Unassembled WGS sequence"/>
</dbReference>
<evidence type="ECO:0000313" key="3">
    <source>
        <dbReference type="Proteomes" id="UP000033035"/>
    </source>
</evidence>
<accession>A0A0F5IUC8</accession>